<dbReference type="GO" id="GO:0000981">
    <property type="term" value="F:DNA-binding transcription factor activity, RNA polymerase II-specific"/>
    <property type="evidence" value="ECO:0007669"/>
    <property type="project" value="InterPro"/>
</dbReference>
<dbReference type="SMART" id="SM00066">
    <property type="entry name" value="GAL4"/>
    <property type="match status" value="3"/>
</dbReference>
<gene>
    <name evidence="8" type="ORF">BCR33DRAFT_760880</name>
</gene>
<keyword evidence="6" id="KW-0812">Transmembrane</keyword>
<sequence>MQASSLVNATACSQCRLNKQKCEISSNPNICTRCLKGGRSCDIPQLQKAKQAPQVPKTCARCVKSRKKCVRASPLDACSDCIKRGLEDECLSNIGQTSQIAITTSRQPQFDTLTSHSDNSLVTTNGDKLSTASNFGVHSCFSSSLFLNAMDDSLINYVDYQTELEDPDFIPTIADFYLCANWLRGEEFKKRRPDCVMFDRERFLSRYFQAPAVLRLSTCCWALRQSSQAELCLSYFNRAMKALQRSDMDPSLDLVIACSQLCGLAIVVAMKFLVMALKMIIDLKMYIDPADSPWLIHLTLREKEERRHVFWYCFVSYATALANFATQIQLTIISDGVHHPSQVLDPEPIFFLNNAIPFTARLFQEINNLKILFSHPPSSPELLLEIQSACAIQTRLPDKYTLEFDNPSSVTPSDMARFILQCSSLASNLGQLNLILQSALSIHSRPIMFLSIAPLEKFKGDDQMKIRQAINQCLNSAWRIYSLYKFLFTVSTAELVESDELWRYDPYYYACPFLEMVFVFWFFSCRMDPSWMEFTDPALRNPLEISAPLQLMMSKRPLTFHGGAAIPFFTVMKCALDEMEEIARTNVRKRFHHDDYDTNVVEVGMRVMPLGQKDDQASQPVEAICYMGLLGHCRLSKRKCEVSRDPNVCDRCLKGDRACDVQQFRNAPQVPRVLKTCARCMKSHKKCVRTSTSEACSDCIRRGLEKECLDNTVQTSLTITSTSYPSQFRSLTANSDFDDHTSNGDTISPTASNFGVHSCFRASLFLNAMDDTLINYIDFQTELEDPDFIPTISDFYLCANWLRGEEFKKRRPNCMMFDRERFLARYFQAPAVLRLSTCCWALRQSSQPELCLSYFNRAMKALQRSDMDPSLDLVIACAQLCGLAIDYSQPVVAMKFLVMALKMIIDLKMDIDPADSPWLIHLTLREKEERRHVFWYCFQHYTATLANSTRQIQLTLNSDRVHYPSQVLDPEPIFFVNNAITYTTKLYQEIHNLKILFSYPPSSPELLLEIHSACSIQTSLPASYILQFSNPSSITPSDTIRFIEQTSTFESNLGQLNLILQATLSIHSRPIMFLSMAPLEKFSINNQRKIRHAINQCLDSAWRIYSLYKFLFTVSTAELVEINELWRYDPYYYACPFLEMVFVFWFISCRMDPGWMTFTDPTLRNFVEISAPLQHMMSKRPMTFDGGVTVPFFTVMNCALQELEEVSRTNKRHGFHLEENDANILELGMRVMPLGQKDDQASQLVESMCYMGLLGLQIGNKIRWKGIVEDSWRLFWKLL</sequence>
<dbReference type="CDD" id="cd12148">
    <property type="entry name" value="fungal_TF_MHR"/>
    <property type="match status" value="2"/>
</dbReference>
<keyword evidence="6" id="KW-0472">Membrane</keyword>
<dbReference type="PANTHER" id="PTHR47338">
    <property type="entry name" value="ZN(II)2CYS6 TRANSCRIPTION FACTOR (EUROFUNG)-RELATED"/>
    <property type="match status" value="1"/>
</dbReference>
<comment type="subcellular location">
    <subcellularLocation>
        <location evidence="1">Nucleus</location>
    </subcellularLocation>
</comment>
<keyword evidence="4" id="KW-0804">Transcription</keyword>
<keyword evidence="6" id="KW-1133">Transmembrane helix</keyword>
<proteinExistence type="predicted"/>
<keyword evidence="5" id="KW-0539">Nucleus</keyword>
<evidence type="ECO:0000259" key="7">
    <source>
        <dbReference type="PROSITE" id="PS50048"/>
    </source>
</evidence>
<feature type="transmembrane region" description="Helical" evidence="6">
    <location>
        <begin position="309"/>
        <end position="326"/>
    </location>
</feature>
<reference evidence="8 9" key="1">
    <citation type="submission" date="2016-07" db="EMBL/GenBank/DDBJ databases">
        <title>Pervasive Adenine N6-methylation of Active Genes in Fungi.</title>
        <authorList>
            <consortium name="DOE Joint Genome Institute"/>
            <person name="Mondo S.J."/>
            <person name="Dannebaum R.O."/>
            <person name="Kuo R.C."/>
            <person name="Labutti K."/>
            <person name="Haridas S."/>
            <person name="Kuo A."/>
            <person name="Salamov A."/>
            <person name="Ahrendt S.R."/>
            <person name="Lipzen A."/>
            <person name="Sullivan W."/>
            <person name="Andreopoulos W.B."/>
            <person name="Clum A."/>
            <person name="Lindquist E."/>
            <person name="Daum C."/>
            <person name="Ramamoorthy G.K."/>
            <person name="Gryganskyi A."/>
            <person name="Culley D."/>
            <person name="Magnuson J.K."/>
            <person name="James T.Y."/>
            <person name="O'Malley M.A."/>
            <person name="Stajich J.E."/>
            <person name="Spatafora J.W."/>
            <person name="Visel A."/>
            <person name="Grigoriev I.V."/>
        </authorList>
    </citation>
    <scope>NUCLEOTIDE SEQUENCE [LARGE SCALE GENOMIC DNA]</scope>
    <source>
        <strain evidence="8 9">JEL800</strain>
    </source>
</reference>
<evidence type="ECO:0000313" key="8">
    <source>
        <dbReference type="EMBL" id="ORY53428.1"/>
    </source>
</evidence>
<dbReference type="CDD" id="cd00067">
    <property type="entry name" value="GAL4"/>
    <property type="match status" value="1"/>
</dbReference>
<dbReference type="PROSITE" id="PS50048">
    <property type="entry name" value="ZN2_CY6_FUNGAL_2"/>
    <property type="match status" value="2"/>
</dbReference>
<dbReference type="GO" id="GO:0005634">
    <property type="term" value="C:nucleus"/>
    <property type="evidence" value="ECO:0007669"/>
    <property type="project" value="UniProtKB-SubCell"/>
</dbReference>
<keyword evidence="3" id="KW-0805">Transcription regulation</keyword>
<comment type="caution">
    <text evidence="8">The sequence shown here is derived from an EMBL/GenBank/DDBJ whole genome shotgun (WGS) entry which is preliminary data.</text>
</comment>
<dbReference type="AlphaFoldDB" id="A0A1Y2D2B1"/>
<dbReference type="SUPFAM" id="SSF57701">
    <property type="entry name" value="Zn2/Cys6 DNA-binding domain"/>
    <property type="match status" value="1"/>
</dbReference>
<dbReference type="PANTHER" id="PTHR47338:SF5">
    <property type="entry name" value="ZN(II)2CYS6 TRANSCRIPTION FACTOR (EUROFUNG)"/>
    <property type="match status" value="1"/>
</dbReference>
<dbReference type="EMBL" id="MCGO01000001">
    <property type="protein sequence ID" value="ORY53428.1"/>
    <property type="molecule type" value="Genomic_DNA"/>
</dbReference>
<evidence type="ECO:0000256" key="3">
    <source>
        <dbReference type="ARBA" id="ARBA00023015"/>
    </source>
</evidence>
<feature type="domain" description="Zn(2)-C6 fungal-type" evidence="7">
    <location>
        <begin position="11"/>
        <end position="43"/>
    </location>
</feature>
<evidence type="ECO:0000256" key="4">
    <source>
        <dbReference type="ARBA" id="ARBA00023163"/>
    </source>
</evidence>
<protein>
    <recommendedName>
        <fullName evidence="7">Zn(2)-C6 fungal-type domain-containing protein</fullName>
    </recommendedName>
</protein>
<evidence type="ECO:0000313" key="9">
    <source>
        <dbReference type="Proteomes" id="UP000193642"/>
    </source>
</evidence>
<dbReference type="Proteomes" id="UP000193642">
    <property type="component" value="Unassembled WGS sequence"/>
</dbReference>
<keyword evidence="2" id="KW-0479">Metal-binding</keyword>
<organism evidence="8 9">
    <name type="scientific">Rhizoclosmatium globosum</name>
    <dbReference type="NCBI Taxonomy" id="329046"/>
    <lineage>
        <taxon>Eukaryota</taxon>
        <taxon>Fungi</taxon>
        <taxon>Fungi incertae sedis</taxon>
        <taxon>Chytridiomycota</taxon>
        <taxon>Chytridiomycota incertae sedis</taxon>
        <taxon>Chytridiomycetes</taxon>
        <taxon>Chytridiales</taxon>
        <taxon>Chytriomycetaceae</taxon>
        <taxon>Rhizoclosmatium</taxon>
    </lineage>
</organism>
<dbReference type="InterPro" id="IPR001138">
    <property type="entry name" value="Zn2Cys6_DnaBD"/>
</dbReference>
<dbReference type="InterPro" id="IPR036864">
    <property type="entry name" value="Zn2-C6_fun-type_DNA-bd_sf"/>
</dbReference>
<evidence type="ECO:0000256" key="1">
    <source>
        <dbReference type="ARBA" id="ARBA00004123"/>
    </source>
</evidence>
<accession>A0A1Y2D2B1</accession>
<dbReference type="InterPro" id="IPR050815">
    <property type="entry name" value="TF_fung"/>
</dbReference>
<keyword evidence="9" id="KW-1185">Reference proteome</keyword>
<feature type="domain" description="Zn(2)-C6 fungal-type" evidence="7">
    <location>
        <begin position="58"/>
        <end position="90"/>
    </location>
</feature>
<dbReference type="PROSITE" id="PS00463">
    <property type="entry name" value="ZN2_CY6_FUNGAL_1"/>
    <property type="match status" value="1"/>
</dbReference>
<dbReference type="OrthoDB" id="39175at2759"/>
<dbReference type="GO" id="GO:0008270">
    <property type="term" value="F:zinc ion binding"/>
    <property type="evidence" value="ECO:0007669"/>
    <property type="project" value="InterPro"/>
</dbReference>
<name>A0A1Y2D2B1_9FUNG</name>
<evidence type="ECO:0000256" key="5">
    <source>
        <dbReference type="ARBA" id="ARBA00023242"/>
    </source>
</evidence>
<evidence type="ECO:0000256" key="6">
    <source>
        <dbReference type="SAM" id="Phobius"/>
    </source>
</evidence>
<evidence type="ECO:0000256" key="2">
    <source>
        <dbReference type="ARBA" id="ARBA00022723"/>
    </source>
</evidence>
<feature type="transmembrane region" description="Helical" evidence="6">
    <location>
        <begin position="254"/>
        <end position="277"/>
    </location>
</feature>
<dbReference type="Gene3D" id="4.10.240.10">
    <property type="entry name" value="Zn(2)-C6 fungal-type DNA-binding domain"/>
    <property type="match status" value="1"/>
</dbReference>